<dbReference type="AlphaFoldDB" id="A0A4Y8PZW9"/>
<evidence type="ECO:0008006" key="3">
    <source>
        <dbReference type="Google" id="ProtNLM"/>
    </source>
</evidence>
<protein>
    <recommendedName>
        <fullName evidence="3">PilZ domain-containing protein</fullName>
    </recommendedName>
</protein>
<organism evidence="1 2">
    <name type="scientific">Paenibacillus athensensis</name>
    <dbReference type="NCBI Taxonomy" id="1967502"/>
    <lineage>
        <taxon>Bacteria</taxon>
        <taxon>Bacillati</taxon>
        <taxon>Bacillota</taxon>
        <taxon>Bacilli</taxon>
        <taxon>Bacillales</taxon>
        <taxon>Paenibacillaceae</taxon>
        <taxon>Paenibacillus</taxon>
    </lineage>
</organism>
<gene>
    <name evidence="1" type="ORF">B5M42_14990</name>
</gene>
<name>A0A4Y8PZW9_9BACL</name>
<reference evidence="1 2" key="1">
    <citation type="submission" date="2017-03" db="EMBL/GenBank/DDBJ databases">
        <title>Isolation of Levoglucosan Utilizing Bacteria.</title>
        <authorList>
            <person name="Arya A.S."/>
        </authorList>
    </citation>
    <scope>NUCLEOTIDE SEQUENCE [LARGE SCALE GENOMIC DNA]</scope>
    <source>
        <strain evidence="1 2">MEC069</strain>
    </source>
</reference>
<sequence>MFKFASGGIRMARFKVNYTQKDEDTFILQGNILTGQILPGMQIHAPLNSSLCVTGDITAIKETDRMDHYDIFISCSDPEEMNIWYMLNLTGYELEIV</sequence>
<evidence type="ECO:0000313" key="1">
    <source>
        <dbReference type="EMBL" id="TFE86391.1"/>
    </source>
</evidence>
<comment type="caution">
    <text evidence="1">The sequence shown here is derived from an EMBL/GenBank/DDBJ whole genome shotgun (WGS) entry which is preliminary data.</text>
</comment>
<evidence type="ECO:0000313" key="2">
    <source>
        <dbReference type="Proteomes" id="UP000298246"/>
    </source>
</evidence>
<dbReference type="Proteomes" id="UP000298246">
    <property type="component" value="Unassembled WGS sequence"/>
</dbReference>
<keyword evidence="2" id="KW-1185">Reference proteome</keyword>
<dbReference type="EMBL" id="MYFO01000019">
    <property type="protein sequence ID" value="TFE86391.1"/>
    <property type="molecule type" value="Genomic_DNA"/>
</dbReference>
<proteinExistence type="predicted"/>
<accession>A0A4Y8PZW9</accession>